<feature type="transmembrane region" description="Helical" evidence="8">
    <location>
        <begin position="302"/>
        <end position="323"/>
    </location>
</feature>
<accession>A0A1B6DGU2</accession>
<dbReference type="AlphaFoldDB" id="A0A1B6DGU2"/>
<dbReference type="GO" id="GO:0005789">
    <property type="term" value="C:endoplasmic reticulum membrane"/>
    <property type="evidence" value="ECO:0007669"/>
    <property type="project" value="UniProtKB-SubCell"/>
</dbReference>
<keyword evidence="7" id="KW-0325">Glycoprotein</keyword>
<evidence type="ECO:0000256" key="2">
    <source>
        <dbReference type="ARBA" id="ARBA00005512"/>
    </source>
</evidence>
<evidence type="ECO:0000256" key="9">
    <source>
        <dbReference type="SAM" id="MobiDB-lite"/>
    </source>
</evidence>
<gene>
    <name evidence="12" type="ORF">g.26266</name>
</gene>
<evidence type="ECO:0000313" key="12">
    <source>
        <dbReference type="EMBL" id="JAS24911.1"/>
    </source>
</evidence>
<sequence length="668" mass="76357">MVEIRYTRNLFLRCVNVIYLFAFASLYVQIPGLYGKNGILPAHKQLETKENNLVRNIHNKPTLLWFAPYIGLDTEYMMDVLALTGMFLAFTGFISQKFCSKPIFAAIWSLYYSLFQVGQTFMWFQWDILLLEAGFLCVLLSPLRYKPGTKRRPSPAAPSDHVTFWLVRWLIFRLMFSSGIVKLTSGCPSWWGLTALNVHFESMCIPTPLAWYCHHMPAWFLQINTVFAEVAEIFLPPLFLFPLQSVRTVNFYIQVFLQVNIILTGNFNFFNFLTITLLLSLLEDSFFYKNLKNKTGGKVAKYLSYLVCMFVYGIVIYATYVLFTIRINPAGTLDSKIAFTTKEFDSALGKALPILVLIGLVSFVFTALQALLSSLIQVSTNFNRLLTFLTTTLYIGISAFVFADSLVPFSTLHPSGNTTVLPVVREWHNKVSNLHLTNSYGLFRRMTGVNGRPEVIIEGADDLKGPWMDYNFLYKPGNVNNSLPFVAPHQPRLDWQLWFAALGTYHQNPWIMSLAYRLLTNQPEVLALLDKNNPFANKAPKYVRASLYTYRYSAWSERSSNKWWVREKVGEYFPVFAKDHSPLLEYLKNHNILSTISAKNTVYPYFKIILDQLRLLFTSLEAGLLLWSLFTAGCVIITLQDVSTLQRSTPKPSTPKNKGFGDDHGSGD</sequence>
<dbReference type="PANTHER" id="PTHR14463:SF5">
    <property type="entry name" value="LIPASE MATURATION FACTOR 2"/>
    <property type="match status" value="1"/>
</dbReference>
<evidence type="ECO:0000259" key="10">
    <source>
        <dbReference type="Pfam" id="PF06762"/>
    </source>
</evidence>
<feature type="transmembrane region" description="Helical" evidence="8">
    <location>
        <begin position="102"/>
        <end position="122"/>
    </location>
</feature>
<dbReference type="EMBL" id="GEDC01012387">
    <property type="protein sequence ID" value="JAS24911.1"/>
    <property type="molecule type" value="Transcribed_RNA"/>
</dbReference>
<evidence type="ECO:0000256" key="6">
    <source>
        <dbReference type="ARBA" id="ARBA00023136"/>
    </source>
</evidence>
<proteinExistence type="inferred from homology"/>
<name>A0A1B6DGU2_9HEMI</name>
<dbReference type="InterPro" id="IPR009613">
    <property type="entry name" value="LMF"/>
</dbReference>
<dbReference type="Pfam" id="PF06762">
    <property type="entry name" value="LMF1"/>
    <property type="match status" value="1"/>
</dbReference>
<evidence type="ECO:0000256" key="8">
    <source>
        <dbReference type="RuleBase" id="RU361229"/>
    </source>
</evidence>
<feature type="domain" description="Lipase maturation factor 1/2 C-terminal" evidence="11">
    <location>
        <begin position="436"/>
        <end position="574"/>
    </location>
</feature>
<dbReference type="GO" id="GO:0051604">
    <property type="term" value="P:protein maturation"/>
    <property type="evidence" value="ECO:0007669"/>
    <property type="project" value="InterPro"/>
</dbReference>
<keyword evidence="5 8" id="KW-1133">Transmembrane helix</keyword>
<keyword evidence="4 8" id="KW-0256">Endoplasmic reticulum</keyword>
<dbReference type="PANTHER" id="PTHR14463">
    <property type="entry name" value="LIPASE MATURATION FACTOR"/>
    <property type="match status" value="1"/>
</dbReference>
<dbReference type="Pfam" id="PF25179">
    <property type="entry name" value="LMF1_C"/>
    <property type="match status" value="1"/>
</dbReference>
<feature type="compositionally biased region" description="Basic and acidic residues" evidence="9">
    <location>
        <begin position="659"/>
        <end position="668"/>
    </location>
</feature>
<feature type="transmembrane region" description="Helical" evidence="8">
    <location>
        <begin position="615"/>
        <end position="639"/>
    </location>
</feature>
<feature type="transmembrane region" description="Helical" evidence="8">
    <location>
        <begin position="219"/>
        <end position="241"/>
    </location>
</feature>
<evidence type="ECO:0000256" key="5">
    <source>
        <dbReference type="ARBA" id="ARBA00022989"/>
    </source>
</evidence>
<comment type="similarity">
    <text evidence="2 8">Belongs to the lipase maturation factor family.</text>
</comment>
<dbReference type="InterPro" id="IPR057434">
    <property type="entry name" value="LMF1/2_N"/>
</dbReference>
<feature type="transmembrane region" description="Helical" evidence="8">
    <location>
        <begin position="385"/>
        <end position="403"/>
    </location>
</feature>
<evidence type="ECO:0000259" key="11">
    <source>
        <dbReference type="Pfam" id="PF25179"/>
    </source>
</evidence>
<keyword evidence="6 8" id="KW-0472">Membrane</keyword>
<evidence type="ECO:0000256" key="1">
    <source>
        <dbReference type="ARBA" id="ARBA00004477"/>
    </source>
</evidence>
<feature type="transmembrane region" description="Helical" evidence="8">
    <location>
        <begin position="351"/>
        <end position="373"/>
    </location>
</feature>
<feature type="compositionally biased region" description="Polar residues" evidence="9">
    <location>
        <begin position="646"/>
        <end position="656"/>
    </location>
</feature>
<comment type="subcellular location">
    <subcellularLocation>
        <location evidence="1 8">Endoplasmic reticulum membrane</location>
        <topology evidence="1 8">Multi-pass membrane protein</topology>
    </subcellularLocation>
</comment>
<feature type="transmembrane region" description="Helical" evidence="8">
    <location>
        <begin position="261"/>
        <end position="282"/>
    </location>
</feature>
<evidence type="ECO:0000256" key="4">
    <source>
        <dbReference type="ARBA" id="ARBA00022824"/>
    </source>
</evidence>
<feature type="domain" description="Lipase maturation factor 1/2 N-terminal" evidence="10">
    <location>
        <begin position="122"/>
        <end position="288"/>
    </location>
</feature>
<organism evidence="12">
    <name type="scientific">Clastoptera arizonana</name>
    <name type="common">Arizona spittle bug</name>
    <dbReference type="NCBI Taxonomy" id="38151"/>
    <lineage>
        <taxon>Eukaryota</taxon>
        <taxon>Metazoa</taxon>
        <taxon>Ecdysozoa</taxon>
        <taxon>Arthropoda</taxon>
        <taxon>Hexapoda</taxon>
        <taxon>Insecta</taxon>
        <taxon>Pterygota</taxon>
        <taxon>Neoptera</taxon>
        <taxon>Paraneoptera</taxon>
        <taxon>Hemiptera</taxon>
        <taxon>Auchenorrhyncha</taxon>
        <taxon>Cercopoidea</taxon>
        <taxon>Clastopteridae</taxon>
        <taxon>Clastoptera</taxon>
    </lineage>
</organism>
<keyword evidence="3 8" id="KW-0812">Transmembrane</keyword>
<evidence type="ECO:0000256" key="7">
    <source>
        <dbReference type="ARBA" id="ARBA00023180"/>
    </source>
</evidence>
<comment type="function">
    <text evidence="8">Involved in the maturation of specific proteins in the endoplasmic reticulum.</text>
</comment>
<feature type="transmembrane region" description="Helical" evidence="8">
    <location>
        <begin position="76"/>
        <end position="95"/>
    </location>
</feature>
<protein>
    <recommendedName>
        <fullName evidence="8">Lipase maturation factor</fullName>
    </recommendedName>
</protein>
<reference evidence="12" key="1">
    <citation type="submission" date="2015-12" db="EMBL/GenBank/DDBJ databases">
        <title>De novo transcriptome assembly of four potential Pierce s Disease insect vectors from Arizona vineyards.</title>
        <authorList>
            <person name="Tassone E.E."/>
        </authorList>
    </citation>
    <scope>NUCLEOTIDE SEQUENCE</scope>
</reference>
<feature type="transmembrane region" description="Helical" evidence="8">
    <location>
        <begin position="128"/>
        <end position="145"/>
    </location>
</feature>
<feature type="region of interest" description="Disordered" evidence="9">
    <location>
        <begin position="646"/>
        <end position="668"/>
    </location>
</feature>
<dbReference type="InterPro" id="IPR057433">
    <property type="entry name" value="LMF1/2_C"/>
</dbReference>
<evidence type="ECO:0000256" key="3">
    <source>
        <dbReference type="ARBA" id="ARBA00022692"/>
    </source>
</evidence>
<feature type="transmembrane region" description="Helical" evidence="8">
    <location>
        <begin position="10"/>
        <end position="30"/>
    </location>
</feature>